<evidence type="ECO:0000313" key="1">
    <source>
        <dbReference type="EMBL" id="AFZ14361.1"/>
    </source>
</evidence>
<dbReference type="OrthoDB" id="5769308at2"/>
<name>K9W2A9_9CYAN</name>
<keyword evidence="2" id="KW-1185">Reference proteome</keyword>
<dbReference type="EMBL" id="CP003620">
    <property type="protein sequence ID" value="AFZ14361.1"/>
    <property type="molecule type" value="Genomic_DNA"/>
</dbReference>
<dbReference type="PATRIC" id="fig|1173022.3.peg.3810"/>
<dbReference type="KEGG" id="cep:Cri9333_3536"/>
<proteinExistence type="predicted"/>
<accession>K9W2A9</accession>
<organism evidence="1 2">
    <name type="scientific">Crinalium epipsammum PCC 9333</name>
    <dbReference type="NCBI Taxonomy" id="1173022"/>
    <lineage>
        <taxon>Bacteria</taxon>
        <taxon>Bacillati</taxon>
        <taxon>Cyanobacteriota</taxon>
        <taxon>Cyanophyceae</taxon>
        <taxon>Gomontiellales</taxon>
        <taxon>Gomontiellaceae</taxon>
        <taxon>Crinalium</taxon>
    </lineage>
</organism>
<gene>
    <name evidence="1" type="ORF">Cri9333_3536</name>
</gene>
<dbReference type="Proteomes" id="UP000010472">
    <property type="component" value="Chromosome"/>
</dbReference>
<dbReference type="eggNOG" id="COG0639">
    <property type="taxonomic scope" value="Bacteria"/>
</dbReference>
<dbReference type="RefSeq" id="WP_015204466.1">
    <property type="nucleotide sequence ID" value="NC_019753.1"/>
</dbReference>
<protein>
    <recommendedName>
        <fullName evidence="3">DUF29 domain-containing protein</fullName>
    </recommendedName>
</protein>
<dbReference type="Gene3D" id="1.20.1220.20">
    <property type="entry name" value="Uncharcterised protein PF01724"/>
    <property type="match status" value="1"/>
</dbReference>
<dbReference type="PANTHER" id="PTHR34235:SF4">
    <property type="entry name" value="SLR0291 PROTEIN"/>
    <property type="match status" value="1"/>
</dbReference>
<evidence type="ECO:0008006" key="3">
    <source>
        <dbReference type="Google" id="ProtNLM"/>
    </source>
</evidence>
<dbReference type="STRING" id="1173022.Cri9333_3536"/>
<evidence type="ECO:0000313" key="2">
    <source>
        <dbReference type="Proteomes" id="UP000010472"/>
    </source>
</evidence>
<dbReference type="AlphaFoldDB" id="K9W2A9"/>
<reference evidence="1 2" key="1">
    <citation type="submission" date="2012-06" db="EMBL/GenBank/DDBJ databases">
        <title>Finished chromosome of genome of Crinalium epipsammum PCC 9333.</title>
        <authorList>
            <consortium name="US DOE Joint Genome Institute"/>
            <person name="Gugger M."/>
            <person name="Coursin T."/>
            <person name="Rippka R."/>
            <person name="Tandeau De Marsac N."/>
            <person name="Huntemann M."/>
            <person name="Wei C.-L."/>
            <person name="Han J."/>
            <person name="Detter J.C."/>
            <person name="Han C."/>
            <person name="Tapia R."/>
            <person name="Davenport K."/>
            <person name="Daligault H."/>
            <person name="Erkkila T."/>
            <person name="Gu W."/>
            <person name="Munk A.C.C."/>
            <person name="Teshima H."/>
            <person name="Xu Y."/>
            <person name="Chain P."/>
            <person name="Chen A."/>
            <person name="Krypides N."/>
            <person name="Mavromatis K."/>
            <person name="Markowitz V."/>
            <person name="Szeto E."/>
            <person name="Ivanova N."/>
            <person name="Mikhailova N."/>
            <person name="Ovchinnikova G."/>
            <person name="Pagani I."/>
            <person name="Pati A."/>
            <person name="Goodwin L."/>
            <person name="Peters L."/>
            <person name="Pitluck S."/>
            <person name="Woyke T."/>
            <person name="Kerfeld C."/>
        </authorList>
    </citation>
    <scope>NUCLEOTIDE SEQUENCE [LARGE SCALE GENOMIC DNA]</scope>
    <source>
        <strain evidence="1 2">PCC 9333</strain>
    </source>
</reference>
<dbReference type="HOGENOM" id="CLU_116670_0_1_3"/>
<dbReference type="Pfam" id="PF01724">
    <property type="entry name" value="DUF29"/>
    <property type="match status" value="1"/>
</dbReference>
<dbReference type="PANTHER" id="PTHR34235">
    <property type="entry name" value="SLR1203 PROTEIN-RELATED"/>
    <property type="match status" value="1"/>
</dbReference>
<sequence>MSTLYDQDFYAWTQEQAILLQKHNWEQIDLANLIEEIQTLGRQERKELRNRLGLLLGHLLKWQFQPQRRSNSWVATIREQRRRIIDLLEESPSLQSYLEEALQVGYADGIDLAVQETNLPYETFPTFSPYTLDQALDAEYLPD</sequence>
<dbReference type="InterPro" id="IPR002636">
    <property type="entry name" value="DUF29"/>
</dbReference>